<dbReference type="AlphaFoldDB" id="A0A562UUA5"/>
<dbReference type="Proteomes" id="UP000320547">
    <property type="component" value="Unassembled WGS sequence"/>
</dbReference>
<sequence>MPTQGKKPWFPVKRYGYGVGFPIAWEGWLVLGLYVAAMILSGSLLPTLAFVIAAIQLTAAVIIISYLRSDGEWRYRNGE</sequence>
<comment type="caution">
    <text evidence="2">The sequence shown here is derived from an EMBL/GenBank/DDBJ whole genome shotgun (WGS) entry which is preliminary data.</text>
</comment>
<evidence type="ECO:0000313" key="2">
    <source>
        <dbReference type="EMBL" id="TWJ09224.1"/>
    </source>
</evidence>
<evidence type="ECO:0000313" key="3">
    <source>
        <dbReference type="Proteomes" id="UP000320547"/>
    </source>
</evidence>
<dbReference type="OrthoDB" id="7862423at2"/>
<dbReference type="EMBL" id="VLLK01000001">
    <property type="protein sequence ID" value="TWJ09224.1"/>
    <property type="molecule type" value="Genomic_DNA"/>
</dbReference>
<evidence type="ECO:0000256" key="1">
    <source>
        <dbReference type="SAM" id="Phobius"/>
    </source>
</evidence>
<gene>
    <name evidence="2" type="ORF">JN10_0851</name>
</gene>
<proteinExistence type="predicted"/>
<organism evidence="2 3">
    <name type="scientific">Altererythrobacter ishigakiensis</name>
    <dbReference type="NCBI Taxonomy" id="476157"/>
    <lineage>
        <taxon>Bacteria</taxon>
        <taxon>Pseudomonadati</taxon>
        <taxon>Pseudomonadota</taxon>
        <taxon>Alphaproteobacteria</taxon>
        <taxon>Sphingomonadales</taxon>
        <taxon>Erythrobacteraceae</taxon>
        <taxon>Altererythrobacter</taxon>
    </lineage>
</organism>
<protein>
    <submittedName>
        <fullName evidence="2">Uncharacterized protein</fullName>
    </submittedName>
</protein>
<keyword evidence="3" id="KW-1185">Reference proteome</keyword>
<feature type="transmembrane region" description="Helical" evidence="1">
    <location>
        <begin position="21"/>
        <end position="41"/>
    </location>
</feature>
<reference evidence="2 3" key="1">
    <citation type="submission" date="2019-07" db="EMBL/GenBank/DDBJ databases">
        <title>Genomic Encyclopedia of Archaeal and Bacterial Type Strains, Phase II (KMG-II): from individual species to whole genera.</title>
        <authorList>
            <person name="Goeker M."/>
        </authorList>
    </citation>
    <scope>NUCLEOTIDE SEQUENCE [LARGE SCALE GENOMIC DNA]</scope>
    <source>
        <strain evidence="2 3">ATCC BAA-2084</strain>
    </source>
</reference>
<feature type="transmembrane region" description="Helical" evidence="1">
    <location>
        <begin position="47"/>
        <end position="67"/>
    </location>
</feature>
<name>A0A562UUA5_9SPHN</name>
<keyword evidence="1" id="KW-0472">Membrane</keyword>
<keyword evidence="1" id="KW-1133">Transmembrane helix</keyword>
<keyword evidence="1" id="KW-0812">Transmembrane</keyword>
<accession>A0A562UUA5</accession>